<feature type="compositionally biased region" description="Basic and acidic residues" evidence="1">
    <location>
        <begin position="17"/>
        <end position="41"/>
    </location>
</feature>
<dbReference type="EMBL" id="CP019724">
    <property type="protein sequence ID" value="AQS67098.1"/>
    <property type="molecule type" value="Genomic_DNA"/>
</dbReference>
<evidence type="ECO:0000256" key="1">
    <source>
        <dbReference type="SAM" id="MobiDB-lite"/>
    </source>
</evidence>
<organism evidence="2 3">
    <name type="scientific">Streptomyces pactum</name>
    <dbReference type="NCBI Taxonomy" id="68249"/>
    <lineage>
        <taxon>Bacteria</taxon>
        <taxon>Bacillati</taxon>
        <taxon>Actinomycetota</taxon>
        <taxon>Actinomycetes</taxon>
        <taxon>Kitasatosporales</taxon>
        <taxon>Streptomycetaceae</taxon>
        <taxon>Streptomyces</taxon>
    </lineage>
</organism>
<dbReference type="AlphaFoldDB" id="A0A1S6J5Q1"/>
<evidence type="ECO:0000313" key="2">
    <source>
        <dbReference type="EMBL" id="AQS67098.1"/>
    </source>
</evidence>
<keyword evidence="3" id="KW-1185">Reference proteome</keyword>
<evidence type="ECO:0000313" key="3">
    <source>
        <dbReference type="Proteomes" id="UP000189443"/>
    </source>
</evidence>
<accession>A0A1S6J5Q1</accession>
<dbReference type="KEGG" id="spac:B1H29_09335"/>
<reference evidence="2 3" key="1">
    <citation type="submission" date="2017-02" db="EMBL/GenBank/DDBJ databases">
        <title>Streptomyces pactum ACT12 Genome sequencing and assembly.</title>
        <authorList>
            <person name="Xue Q."/>
            <person name="Yan X."/>
            <person name="Jia L."/>
            <person name="Yan H."/>
        </authorList>
    </citation>
    <scope>NUCLEOTIDE SEQUENCE [LARGE SCALE GENOMIC DNA]</scope>
    <source>
        <strain evidence="2 3">ACT12</strain>
    </source>
</reference>
<dbReference type="Proteomes" id="UP000189443">
    <property type="component" value="Chromosome"/>
</dbReference>
<name>A0A1S6J5Q1_9ACTN</name>
<gene>
    <name evidence="2" type="ORF">B1H29_09335</name>
</gene>
<proteinExistence type="predicted"/>
<sequence length="65" mass="7771">METAGTRTETALRRRRADVDRRRRGGCEQRTSHRPDTERRRLTQTLARVDVAHDRHLDRVHPRTK</sequence>
<feature type="region of interest" description="Disordered" evidence="1">
    <location>
        <begin position="1"/>
        <end position="46"/>
    </location>
</feature>
<protein>
    <submittedName>
        <fullName evidence="2">Uncharacterized protein</fullName>
    </submittedName>
</protein>